<proteinExistence type="predicted"/>
<organism evidence="1 2">
    <name type="scientific">Pseudomonas nitroreducens</name>
    <dbReference type="NCBI Taxonomy" id="46680"/>
    <lineage>
        <taxon>Bacteria</taxon>
        <taxon>Pseudomonadati</taxon>
        <taxon>Pseudomonadota</taxon>
        <taxon>Gammaproteobacteria</taxon>
        <taxon>Pseudomonadales</taxon>
        <taxon>Pseudomonadaceae</taxon>
        <taxon>Pseudomonas</taxon>
    </lineage>
</organism>
<evidence type="ECO:0000313" key="1">
    <source>
        <dbReference type="EMBL" id="MBB4861476.1"/>
    </source>
</evidence>
<reference evidence="1 2" key="1">
    <citation type="submission" date="2020-08" db="EMBL/GenBank/DDBJ databases">
        <title>Functional genomics of gut bacteria from endangered species of beetles.</title>
        <authorList>
            <person name="Carlos-Shanley C."/>
        </authorList>
    </citation>
    <scope>NUCLEOTIDE SEQUENCE [LARGE SCALE GENOMIC DNA]</scope>
    <source>
        <strain evidence="1 2">S00179</strain>
    </source>
</reference>
<dbReference type="Proteomes" id="UP000566995">
    <property type="component" value="Unassembled WGS sequence"/>
</dbReference>
<accession>A0A7W7KEQ6</accession>
<name>A0A7W7KEQ6_PSENT</name>
<comment type="caution">
    <text evidence="1">The sequence shown here is derived from an EMBL/GenBank/DDBJ whole genome shotgun (WGS) entry which is preliminary data.</text>
</comment>
<dbReference type="EMBL" id="JACHLI010000001">
    <property type="protein sequence ID" value="MBB4861476.1"/>
    <property type="molecule type" value="Genomic_DNA"/>
</dbReference>
<sequence>MPASRPPVTITPIADEAGDVQHCEINVGGVVLIAPFTDDSSTLKAIFEDQFGFELTVDEVMTVTQASQDQLNRECNRLQAVLMELPAGSVARVVDTYYWLDADNGLLWDQYLVIGAEQGPEGRDISCIGPLDTEELWQIAEQVRDWLKSPQVITADPAWLLLD</sequence>
<protein>
    <submittedName>
        <fullName evidence="1">Uncharacterized protein</fullName>
    </submittedName>
</protein>
<dbReference type="AlphaFoldDB" id="A0A7W7KEQ6"/>
<evidence type="ECO:0000313" key="2">
    <source>
        <dbReference type="Proteomes" id="UP000566995"/>
    </source>
</evidence>
<dbReference type="RefSeq" id="WP_184585738.1">
    <property type="nucleotide sequence ID" value="NZ_JACHLI010000001.1"/>
</dbReference>
<gene>
    <name evidence="1" type="ORF">HNP46_000287</name>
</gene>